<comment type="similarity">
    <text evidence="7">Belongs to the peptidase S1 family. CLIP subfamily.</text>
</comment>
<evidence type="ECO:0000313" key="13">
    <source>
        <dbReference type="Proteomes" id="UP000694620"/>
    </source>
</evidence>
<dbReference type="EC" id="3.4.21.4" evidence="9"/>
<evidence type="ECO:0000256" key="8">
    <source>
        <dbReference type="ARBA" id="ARBA00036320"/>
    </source>
</evidence>
<name>A0A8C4RNE4_ERPCA</name>
<dbReference type="GO" id="GO:0004252">
    <property type="term" value="F:serine-type endopeptidase activity"/>
    <property type="evidence" value="ECO:0007669"/>
    <property type="project" value="UniProtKB-EC"/>
</dbReference>
<dbReference type="GeneID" id="114652885"/>
<keyword evidence="4" id="KW-0378">Hydrolase</keyword>
<dbReference type="InterPro" id="IPR001314">
    <property type="entry name" value="Peptidase_S1A"/>
</dbReference>
<dbReference type="InterPro" id="IPR001254">
    <property type="entry name" value="Trypsin_dom"/>
</dbReference>
<evidence type="ECO:0000256" key="4">
    <source>
        <dbReference type="ARBA" id="ARBA00022801"/>
    </source>
</evidence>
<dbReference type="InterPro" id="IPR043504">
    <property type="entry name" value="Peptidase_S1_PA_chymotrypsin"/>
</dbReference>
<dbReference type="RefSeq" id="XP_028659025.1">
    <property type="nucleotide sequence ID" value="XM_028803192.2"/>
</dbReference>
<reference evidence="12" key="1">
    <citation type="submission" date="2021-06" db="EMBL/GenBank/DDBJ databases">
        <authorList>
            <consortium name="Wellcome Sanger Institute Data Sharing"/>
        </authorList>
    </citation>
    <scope>NUCLEOTIDE SEQUENCE [LARGE SCALE GENOMIC DNA]</scope>
</reference>
<feature type="domain" description="Peptidase S1" evidence="11">
    <location>
        <begin position="26"/>
        <end position="248"/>
    </location>
</feature>
<dbReference type="GO" id="GO:0005615">
    <property type="term" value="C:extracellular space"/>
    <property type="evidence" value="ECO:0007669"/>
    <property type="project" value="TreeGrafter"/>
</dbReference>
<dbReference type="OrthoDB" id="6755574at2759"/>
<keyword evidence="5" id="KW-0720">Serine protease</keyword>
<feature type="chain" id="PRO_5034869859" description="trypsin" evidence="10">
    <location>
        <begin position="24"/>
        <end position="250"/>
    </location>
</feature>
<sequence length="250" mass="27260">MKLIAVLAISSFPLLLLFPGGKCGKISGGEEAVPHSRPFMAYLDGPCGGALIEKDWILTAARCYRNKTLKVMLGAHSVMEYEDKRQIIQSEKVVVHPNFNPSTNDHNLMLVKLSKKAVLNKFVSLLPLPAAAGSPPDGTQCSIAGWGIMGYNGQLADKLQEINVEVIDRDICSGPDYLNKPIKSSMICAGHPNERKAFCQGDYGGPLICDGTYTAIASYGFKCGEKAKPGVYTLLTDGYLKWIKEKIQEY</sequence>
<keyword evidence="3" id="KW-0645">Protease</keyword>
<comment type="subcellular location">
    <subcellularLocation>
        <location evidence="1">Secreted</location>
    </subcellularLocation>
</comment>
<dbReference type="CDD" id="cd00190">
    <property type="entry name" value="Tryp_SPc"/>
    <property type="match status" value="1"/>
</dbReference>
<dbReference type="Gene3D" id="2.40.10.10">
    <property type="entry name" value="Trypsin-like serine proteases"/>
    <property type="match status" value="2"/>
</dbReference>
<keyword evidence="6" id="KW-1015">Disulfide bond</keyword>
<evidence type="ECO:0000256" key="10">
    <source>
        <dbReference type="SAM" id="SignalP"/>
    </source>
</evidence>
<dbReference type="PANTHER" id="PTHR24264">
    <property type="entry name" value="TRYPSIN-RELATED"/>
    <property type="match status" value="1"/>
</dbReference>
<keyword evidence="10" id="KW-0732">Signal</keyword>
<proteinExistence type="inferred from homology"/>
<evidence type="ECO:0000256" key="1">
    <source>
        <dbReference type="ARBA" id="ARBA00004613"/>
    </source>
</evidence>
<dbReference type="Pfam" id="PF00089">
    <property type="entry name" value="Trypsin"/>
    <property type="match status" value="1"/>
</dbReference>
<evidence type="ECO:0000256" key="6">
    <source>
        <dbReference type="ARBA" id="ARBA00023157"/>
    </source>
</evidence>
<dbReference type="SUPFAM" id="SSF50494">
    <property type="entry name" value="Trypsin-like serine proteases"/>
    <property type="match status" value="1"/>
</dbReference>
<evidence type="ECO:0000256" key="9">
    <source>
        <dbReference type="ARBA" id="ARBA00038868"/>
    </source>
</evidence>
<keyword evidence="13" id="KW-1185">Reference proteome</keyword>
<accession>A0A8C4RNE4</accession>
<evidence type="ECO:0000256" key="5">
    <source>
        <dbReference type="ARBA" id="ARBA00022825"/>
    </source>
</evidence>
<evidence type="ECO:0000256" key="7">
    <source>
        <dbReference type="ARBA" id="ARBA00024195"/>
    </source>
</evidence>
<gene>
    <name evidence="12" type="primary">LOC114652885</name>
</gene>
<dbReference type="PROSITE" id="PS50240">
    <property type="entry name" value="TRYPSIN_DOM"/>
    <property type="match status" value="1"/>
</dbReference>
<reference evidence="12" key="2">
    <citation type="submission" date="2025-08" db="UniProtKB">
        <authorList>
            <consortium name="Ensembl"/>
        </authorList>
    </citation>
    <scope>IDENTIFICATION</scope>
</reference>
<protein>
    <recommendedName>
        <fullName evidence="9">trypsin</fullName>
        <ecNumber evidence="9">3.4.21.4</ecNumber>
    </recommendedName>
</protein>
<feature type="signal peptide" evidence="10">
    <location>
        <begin position="1"/>
        <end position="23"/>
    </location>
</feature>
<dbReference type="InterPro" id="IPR050127">
    <property type="entry name" value="Serine_Proteases_S1"/>
</dbReference>
<dbReference type="Ensembl" id="ENSECRT00000004621.1">
    <property type="protein sequence ID" value="ENSECRP00000004543.1"/>
    <property type="gene ID" value="ENSECRG00000003089.1"/>
</dbReference>
<evidence type="ECO:0000313" key="12">
    <source>
        <dbReference type="Ensembl" id="ENSECRP00000004543.1"/>
    </source>
</evidence>
<dbReference type="GO" id="GO:0006508">
    <property type="term" value="P:proteolysis"/>
    <property type="evidence" value="ECO:0007669"/>
    <property type="project" value="UniProtKB-KW"/>
</dbReference>
<dbReference type="Proteomes" id="UP000694620">
    <property type="component" value="Chromosome 5"/>
</dbReference>
<dbReference type="PANTHER" id="PTHR24264:SF65">
    <property type="entry name" value="SRCR DOMAIN-CONTAINING PROTEIN"/>
    <property type="match status" value="1"/>
</dbReference>
<dbReference type="SMART" id="SM00020">
    <property type="entry name" value="Tryp_SPc"/>
    <property type="match status" value="1"/>
</dbReference>
<dbReference type="GeneTree" id="ENSGT01030000234551"/>
<dbReference type="InterPro" id="IPR009003">
    <property type="entry name" value="Peptidase_S1_PA"/>
</dbReference>
<evidence type="ECO:0000259" key="11">
    <source>
        <dbReference type="PROSITE" id="PS50240"/>
    </source>
</evidence>
<comment type="catalytic activity">
    <reaction evidence="8">
        <text>Preferential cleavage: Arg-|-Xaa, Lys-|-Xaa.</text>
        <dbReference type="EC" id="3.4.21.4"/>
    </reaction>
</comment>
<evidence type="ECO:0000256" key="2">
    <source>
        <dbReference type="ARBA" id="ARBA00022525"/>
    </source>
</evidence>
<dbReference type="PRINTS" id="PR00722">
    <property type="entry name" value="CHYMOTRYPSIN"/>
</dbReference>
<reference evidence="12" key="3">
    <citation type="submission" date="2025-09" db="UniProtKB">
        <authorList>
            <consortium name="Ensembl"/>
        </authorList>
    </citation>
    <scope>IDENTIFICATION</scope>
</reference>
<keyword evidence="2" id="KW-0964">Secreted</keyword>
<evidence type="ECO:0000256" key="3">
    <source>
        <dbReference type="ARBA" id="ARBA00022670"/>
    </source>
</evidence>
<dbReference type="AlphaFoldDB" id="A0A8C4RNE4"/>
<organism evidence="12 13">
    <name type="scientific">Erpetoichthys calabaricus</name>
    <name type="common">Rope fish</name>
    <name type="synonym">Calamoichthys calabaricus</name>
    <dbReference type="NCBI Taxonomy" id="27687"/>
    <lineage>
        <taxon>Eukaryota</taxon>
        <taxon>Metazoa</taxon>
        <taxon>Chordata</taxon>
        <taxon>Craniata</taxon>
        <taxon>Vertebrata</taxon>
        <taxon>Euteleostomi</taxon>
        <taxon>Actinopterygii</taxon>
        <taxon>Polypteriformes</taxon>
        <taxon>Polypteridae</taxon>
        <taxon>Erpetoichthys</taxon>
    </lineage>
</organism>
<dbReference type="FunFam" id="2.40.10.10:FF:000002">
    <property type="entry name" value="Transmembrane protease serine"/>
    <property type="match status" value="1"/>
</dbReference>